<dbReference type="OrthoDB" id="2405722at2759"/>
<sequence>MPSVQEMMIARLVGDMKQAVKRKADESDSEHSIDQTTNRGNKLKKRARYVREGRLAMPNGPQAYKKTITYNEHYERTIISERPMLYDEDGYEMDSEDDEDGEALAAANEFYPYNDVRMEELLAPLTSVTDLPNHPTLSRPFTSKTLTELTLNARSMMQKEKETLWKMKRLLTRLSGDHIWVPTALLETPNDIRFFGDGRNEYREHLLEKKRLEGTRSEDTSMNGGIQAQLDIATPEQAVDNAATENEVAMVDVPTQNGSGQEVKVSTSVEPPVAEDVTAATNGDTNATELDADKKATEPHESENQQNANETDKMDGVVTDAAATADAEEPAEDKANQFEDPDTTLPDPDVPADDESEEKDETDAPEPRRMRTRAQAQAASDDNVRSRTRSLSTSSNDSFIHPFFLAPQSAIPDRDIGLPTQEADETRRLLQLFVQKQEEVCRGSEKLYEGLLKADRLRNDVMKWAKAEAHTGENGMSDGEDWYDMEEWNLDEELKKGQDEDDEDAATTAKKTRTRRQ</sequence>
<reference evidence="3" key="1">
    <citation type="submission" date="2016-03" db="EMBL/GenBank/DDBJ databases">
        <title>Updated assembly of Pseudogymnoascus destructans, the fungus causing white-nose syndrome of bats.</title>
        <authorList>
            <person name="Palmer J.M."/>
            <person name="Drees K.P."/>
            <person name="Foster J.T."/>
            <person name="Lindner D.L."/>
        </authorList>
    </citation>
    <scope>NUCLEOTIDE SEQUENCE [LARGE SCALE GENOMIC DNA]</scope>
    <source>
        <strain evidence="3">20631-21</strain>
    </source>
</reference>
<dbReference type="GeneID" id="36284166"/>
<feature type="region of interest" description="Disordered" evidence="1">
    <location>
        <begin position="253"/>
        <end position="399"/>
    </location>
</feature>
<feature type="region of interest" description="Disordered" evidence="1">
    <location>
        <begin position="20"/>
        <end position="44"/>
    </location>
</feature>
<dbReference type="Proteomes" id="UP000077154">
    <property type="component" value="Unassembled WGS sequence"/>
</dbReference>
<dbReference type="GO" id="GO:0005829">
    <property type="term" value="C:cytosol"/>
    <property type="evidence" value="ECO:0007669"/>
    <property type="project" value="TreeGrafter"/>
</dbReference>
<proteinExistence type="predicted"/>
<dbReference type="eggNOG" id="ENOG502S5XA">
    <property type="taxonomic scope" value="Eukaryota"/>
</dbReference>
<feature type="domain" description="Transcriptional regulatory protein RXT2 N-terminal" evidence="2">
    <location>
        <begin position="37"/>
        <end position="177"/>
    </location>
</feature>
<feature type="compositionally biased region" description="Basic and acidic residues" evidence="1">
    <location>
        <begin position="22"/>
        <end position="33"/>
    </location>
</feature>
<dbReference type="AlphaFoldDB" id="A0A177AL81"/>
<protein>
    <recommendedName>
        <fullName evidence="2">Transcriptional regulatory protein RXT2 N-terminal domain-containing protein</fullName>
    </recommendedName>
</protein>
<organism evidence="3">
    <name type="scientific">Pseudogymnoascus destructans</name>
    <dbReference type="NCBI Taxonomy" id="655981"/>
    <lineage>
        <taxon>Eukaryota</taxon>
        <taxon>Fungi</taxon>
        <taxon>Dikarya</taxon>
        <taxon>Ascomycota</taxon>
        <taxon>Pezizomycotina</taxon>
        <taxon>Leotiomycetes</taxon>
        <taxon>Thelebolales</taxon>
        <taxon>Thelebolaceae</taxon>
        <taxon>Pseudogymnoascus</taxon>
    </lineage>
</organism>
<feature type="compositionally biased region" description="Polar residues" evidence="1">
    <location>
        <begin position="254"/>
        <end position="269"/>
    </location>
</feature>
<dbReference type="GO" id="GO:0033698">
    <property type="term" value="C:Rpd3L complex"/>
    <property type="evidence" value="ECO:0007669"/>
    <property type="project" value="TreeGrafter"/>
</dbReference>
<gene>
    <name evidence="3" type="ORF">VC83_01074</name>
</gene>
<feature type="region of interest" description="Disordered" evidence="1">
    <location>
        <begin position="487"/>
        <end position="517"/>
    </location>
</feature>
<name>A0A177AL81_9PEZI</name>
<feature type="compositionally biased region" description="Basic and acidic residues" evidence="1">
    <location>
        <begin position="291"/>
        <end position="303"/>
    </location>
</feature>
<evidence type="ECO:0000313" key="3">
    <source>
        <dbReference type="EMBL" id="OAF62262.1"/>
    </source>
</evidence>
<feature type="compositionally biased region" description="Acidic residues" evidence="1">
    <location>
        <begin position="350"/>
        <end position="364"/>
    </location>
</feature>
<dbReference type="InterPro" id="IPR013904">
    <property type="entry name" value="RXT2_N"/>
</dbReference>
<dbReference type="InterPro" id="IPR039602">
    <property type="entry name" value="Rxt2"/>
</dbReference>
<dbReference type="PANTHER" id="PTHR28232">
    <property type="entry name" value="TRANSCRIPTIONAL REGULATORY PROTEIN RXT2"/>
    <property type="match status" value="1"/>
</dbReference>
<dbReference type="EMBL" id="KV441387">
    <property type="protein sequence ID" value="OAF62262.1"/>
    <property type="molecule type" value="Genomic_DNA"/>
</dbReference>
<dbReference type="RefSeq" id="XP_024327535.1">
    <property type="nucleotide sequence ID" value="XM_024464759.1"/>
</dbReference>
<evidence type="ECO:0000259" key="2">
    <source>
        <dbReference type="Pfam" id="PF08595"/>
    </source>
</evidence>
<feature type="compositionally biased region" description="Polar residues" evidence="1">
    <location>
        <begin position="279"/>
        <end position="288"/>
    </location>
</feature>
<dbReference type="PANTHER" id="PTHR28232:SF1">
    <property type="entry name" value="TRANSCRIPTIONAL REGULATORY PROTEIN RXT2"/>
    <property type="match status" value="1"/>
</dbReference>
<dbReference type="VEuPathDB" id="FungiDB:GMDG_00441"/>
<dbReference type="Pfam" id="PF08595">
    <property type="entry name" value="RXT2_N"/>
    <property type="match status" value="1"/>
</dbReference>
<accession>A0A177AL81</accession>
<evidence type="ECO:0000256" key="1">
    <source>
        <dbReference type="SAM" id="MobiDB-lite"/>
    </source>
</evidence>